<dbReference type="EMBL" id="CP042913">
    <property type="protein sequence ID" value="QEG35819.1"/>
    <property type="molecule type" value="Genomic_DNA"/>
</dbReference>
<dbReference type="PANTHER" id="PTHR30203">
    <property type="entry name" value="OUTER MEMBRANE CATION EFFLUX PROTEIN"/>
    <property type="match status" value="1"/>
</dbReference>
<evidence type="ECO:0000256" key="1">
    <source>
        <dbReference type="ARBA" id="ARBA00007613"/>
    </source>
</evidence>
<protein>
    <submittedName>
        <fullName evidence="2">Cobalt-zinc-cadmium resistance protein CzcC</fullName>
    </submittedName>
</protein>
<sequence>MRSHAKLVIMSSGVLLAFLPLAVSQELIAPRPAPVPSPTGMQYMAPPRIPATPNEIAFSEAFASQGPVANYGLEELLALAAKNNPTLRQAEAHISAELGKALQAGLYPNPVLSYEAEQIGVDGPNGTSTPGEFQGGVIEQRFVTGGKLRLSREKYLRRARVSENLAMAQQFRVCNDVRIHFYKTLAAGEILSIRREMAKTAEDSAVTAQESYNMGQSNRPQVRRANVALQRARLDVLAVENAYNEAFRTLSTLVGIPLCVGTVEGVLETRCPVISFEEAYGRLLAESPELAAARAKLSVDQVTVARENVQWVPDLVVRGGAGYNFEAEQTTAVAGVVLEVPLYDRNQGTVRQAQADYARQRQEIERVELELRNRLAMIYQQYLTGMQHAREYEQVILPELKAAYRELLESYKERRVDWPDVLMAQHDYFDARLTQVDNLLHARTQEVLVYGYLLHDGLMAAPGISPQGHIESVPKPR</sequence>
<dbReference type="AlphaFoldDB" id="A0A5B9QDE3"/>
<keyword evidence="3" id="KW-1185">Reference proteome</keyword>
<dbReference type="SUPFAM" id="SSF56954">
    <property type="entry name" value="Outer membrane efflux proteins (OEP)"/>
    <property type="match status" value="1"/>
</dbReference>
<reference evidence="2 3" key="1">
    <citation type="submission" date="2019-08" db="EMBL/GenBank/DDBJ databases">
        <title>Deep-cultivation of Planctomycetes and their phenomic and genomic characterization uncovers novel biology.</title>
        <authorList>
            <person name="Wiegand S."/>
            <person name="Jogler M."/>
            <person name="Boedeker C."/>
            <person name="Pinto D."/>
            <person name="Vollmers J."/>
            <person name="Rivas-Marin E."/>
            <person name="Kohn T."/>
            <person name="Peeters S.H."/>
            <person name="Heuer A."/>
            <person name="Rast P."/>
            <person name="Oberbeckmann S."/>
            <person name="Bunk B."/>
            <person name="Jeske O."/>
            <person name="Meyerdierks A."/>
            <person name="Storesund J.E."/>
            <person name="Kallscheuer N."/>
            <person name="Luecker S."/>
            <person name="Lage O.M."/>
            <person name="Pohl T."/>
            <person name="Merkel B.J."/>
            <person name="Hornburger P."/>
            <person name="Mueller R.-W."/>
            <person name="Bruemmer F."/>
            <person name="Labrenz M."/>
            <person name="Spormann A.M."/>
            <person name="Op den Camp H."/>
            <person name="Overmann J."/>
            <person name="Amann R."/>
            <person name="Jetten M.S.M."/>
            <person name="Mascher T."/>
            <person name="Medema M.H."/>
            <person name="Devos D.P."/>
            <person name="Kaster A.-K."/>
            <person name="Ovreas L."/>
            <person name="Rohde M."/>
            <person name="Galperin M.Y."/>
            <person name="Jogler C."/>
        </authorList>
    </citation>
    <scope>NUCLEOTIDE SEQUENCE [LARGE SCALE GENOMIC DNA]</scope>
    <source>
        <strain evidence="2 3">Pr1d</strain>
    </source>
</reference>
<evidence type="ECO:0000313" key="2">
    <source>
        <dbReference type="EMBL" id="QEG35819.1"/>
    </source>
</evidence>
<dbReference type="GO" id="GO:0015562">
    <property type="term" value="F:efflux transmembrane transporter activity"/>
    <property type="evidence" value="ECO:0007669"/>
    <property type="project" value="InterPro"/>
</dbReference>
<dbReference type="InterPro" id="IPR010131">
    <property type="entry name" value="MdtP/NodT-like"/>
</dbReference>
<gene>
    <name evidence="2" type="primary">czcC_3</name>
    <name evidence="2" type="ORF">Pr1d_31250</name>
</gene>
<proteinExistence type="inferred from homology"/>
<dbReference type="InterPro" id="IPR003423">
    <property type="entry name" value="OMP_efflux"/>
</dbReference>
<dbReference type="KEGG" id="bgok:Pr1d_31250"/>
<dbReference type="Proteomes" id="UP000323917">
    <property type="component" value="Chromosome"/>
</dbReference>
<comment type="similarity">
    <text evidence="1">Belongs to the outer membrane factor (OMF) (TC 1.B.17) family.</text>
</comment>
<organism evidence="2 3">
    <name type="scientific">Bythopirellula goksoeyrii</name>
    <dbReference type="NCBI Taxonomy" id="1400387"/>
    <lineage>
        <taxon>Bacteria</taxon>
        <taxon>Pseudomonadati</taxon>
        <taxon>Planctomycetota</taxon>
        <taxon>Planctomycetia</taxon>
        <taxon>Pirellulales</taxon>
        <taxon>Lacipirellulaceae</taxon>
        <taxon>Bythopirellula</taxon>
    </lineage>
</organism>
<accession>A0A5B9QDE3</accession>
<dbReference type="PANTHER" id="PTHR30203:SF24">
    <property type="entry name" value="BLR4935 PROTEIN"/>
    <property type="match status" value="1"/>
</dbReference>
<dbReference type="Pfam" id="PF02321">
    <property type="entry name" value="OEP"/>
    <property type="match status" value="2"/>
</dbReference>
<dbReference type="Gene3D" id="1.20.1600.10">
    <property type="entry name" value="Outer membrane efflux proteins (OEP)"/>
    <property type="match status" value="1"/>
</dbReference>
<evidence type="ECO:0000313" key="3">
    <source>
        <dbReference type="Proteomes" id="UP000323917"/>
    </source>
</evidence>
<name>A0A5B9QDE3_9BACT</name>